<dbReference type="OrthoDB" id="1100205at2"/>
<protein>
    <recommendedName>
        <fullName evidence="3">Outer membrane protein beta-barrel domain-containing protein</fullName>
    </recommendedName>
</protein>
<name>A0A3M0GGA8_9FLAO</name>
<dbReference type="AlphaFoldDB" id="A0A3M0GGA8"/>
<dbReference type="Proteomes" id="UP000281985">
    <property type="component" value="Unassembled WGS sequence"/>
</dbReference>
<dbReference type="EMBL" id="REFV01000001">
    <property type="protein sequence ID" value="RMB64131.1"/>
    <property type="molecule type" value="Genomic_DNA"/>
</dbReference>
<dbReference type="SUPFAM" id="SSF56925">
    <property type="entry name" value="OMPA-like"/>
    <property type="match status" value="1"/>
</dbReference>
<keyword evidence="2" id="KW-1185">Reference proteome</keyword>
<dbReference type="RefSeq" id="WP_121915927.1">
    <property type="nucleotide sequence ID" value="NZ_REFV01000001.1"/>
</dbReference>
<accession>A0A3M0GGA8</accession>
<evidence type="ECO:0000313" key="2">
    <source>
        <dbReference type="Proteomes" id="UP000281985"/>
    </source>
</evidence>
<reference evidence="1 2" key="1">
    <citation type="submission" date="2018-10" db="EMBL/GenBank/DDBJ databases">
        <title>Dokdonia luteus sp. nov., isolated from sea water.</title>
        <authorList>
            <person name="Zhou L.Y."/>
            <person name="Du Z.J."/>
        </authorList>
    </citation>
    <scope>NUCLEOTIDE SEQUENCE [LARGE SCALE GENOMIC DNA]</scope>
    <source>
        <strain evidence="1 2">SH27</strain>
    </source>
</reference>
<sequence length="190" mass="21848">MKKVFQFLIIFISAIGLGQEHWAIELRPTLHFPTRKVIDEPLRIGNGIDLIGVYRLGERTDIYTGLIWNRFDTDEGYREDNIEFTQKGIQLGGLVYFNIFQKQKNPFYIRAGMTFMDVKVVSTLTAFNFKTDIAVGTHLGFGMKIVSLGKWHVLPEIRFSNASFNYELNDMNRNLAFGALSITGGLRRRF</sequence>
<gene>
    <name evidence="1" type="ORF">EAX61_01775</name>
</gene>
<dbReference type="InterPro" id="IPR011250">
    <property type="entry name" value="OMP/PagP_B-barrel"/>
</dbReference>
<evidence type="ECO:0008006" key="3">
    <source>
        <dbReference type="Google" id="ProtNLM"/>
    </source>
</evidence>
<comment type="caution">
    <text evidence="1">The sequence shown here is derived from an EMBL/GenBank/DDBJ whole genome shotgun (WGS) entry which is preliminary data.</text>
</comment>
<proteinExistence type="predicted"/>
<organism evidence="1 2">
    <name type="scientific">Dokdonia sinensis</name>
    <dbReference type="NCBI Taxonomy" id="2479847"/>
    <lineage>
        <taxon>Bacteria</taxon>
        <taxon>Pseudomonadati</taxon>
        <taxon>Bacteroidota</taxon>
        <taxon>Flavobacteriia</taxon>
        <taxon>Flavobacteriales</taxon>
        <taxon>Flavobacteriaceae</taxon>
        <taxon>Dokdonia</taxon>
    </lineage>
</organism>
<evidence type="ECO:0000313" key="1">
    <source>
        <dbReference type="EMBL" id="RMB64131.1"/>
    </source>
</evidence>